<evidence type="ECO:0000313" key="4">
    <source>
        <dbReference type="Proteomes" id="UP000053558"/>
    </source>
</evidence>
<accession>A0A5M3MQT5</accession>
<dbReference type="KEGG" id="cput:CONPUDRAFT_90354"/>
<sequence length="173" mass="16448">MVQLSSLIFIIGGASYVIANQIGVTNIPDQCQSTCNFVGSLSDCGTNASCFCSSNVTNNFQSCMNCIAAANSSLESEVSAAVSGYNDGCGKLGAPSVTVSSSNSSSVKTMPGTGSTSTASSGGASSSSSPSSSGSSDPGSSSSSSGNTGGAAAFVASSGLAAIAAMAGAVLAL</sequence>
<protein>
    <recommendedName>
        <fullName evidence="5">Extracellular membrane protein CFEM domain-containing protein</fullName>
    </recommendedName>
</protein>
<feature type="chain" id="PRO_5024399742" description="Extracellular membrane protein CFEM domain-containing protein" evidence="2">
    <location>
        <begin position="20"/>
        <end position="173"/>
    </location>
</feature>
<evidence type="ECO:0000256" key="1">
    <source>
        <dbReference type="SAM" id="MobiDB-lite"/>
    </source>
</evidence>
<reference evidence="4" key="1">
    <citation type="journal article" date="2012" name="Science">
        <title>The Paleozoic origin of enzymatic lignin decomposition reconstructed from 31 fungal genomes.</title>
        <authorList>
            <person name="Floudas D."/>
            <person name="Binder M."/>
            <person name="Riley R."/>
            <person name="Barry K."/>
            <person name="Blanchette R.A."/>
            <person name="Henrissat B."/>
            <person name="Martinez A.T."/>
            <person name="Otillar R."/>
            <person name="Spatafora J.W."/>
            <person name="Yadav J.S."/>
            <person name="Aerts A."/>
            <person name="Benoit I."/>
            <person name="Boyd A."/>
            <person name="Carlson A."/>
            <person name="Copeland A."/>
            <person name="Coutinho P.M."/>
            <person name="de Vries R.P."/>
            <person name="Ferreira P."/>
            <person name="Findley K."/>
            <person name="Foster B."/>
            <person name="Gaskell J."/>
            <person name="Glotzer D."/>
            <person name="Gorecki P."/>
            <person name="Heitman J."/>
            <person name="Hesse C."/>
            <person name="Hori C."/>
            <person name="Igarashi K."/>
            <person name="Jurgens J.A."/>
            <person name="Kallen N."/>
            <person name="Kersten P."/>
            <person name="Kohler A."/>
            <person name="Kuees U."/>
            <person name="Kumar T.K.A."/>
            <person name="Kuo A."/>
            <person name="LaButti K."/>
            <person name="Larrondo L.F."/>
            <person name="Lindquist E."/>
            <person name="Ling A."/>
            <person name="Lombard V."/>
            <person name="Lucas S."/>
            <person name="Lundell T."/>
            <person name="Martin R."/>
            <person name="McLaughlin D.J."/>
            <person name="Morgenstern I."/>
            <person name="Morin E."/>
            <person name="Murat C."/>
            <person name="Nagy L.G."/>
            <person name="Nolan M."/>
            <person name="Ohm R.A."/>
            <person name="Patyshakuliyeva A."/>
            <person name="Rokas A."/>
            <person name="Ruiz-Duenas F.J."/>
            <person name="Sabat G."/>
            <person name="Salamov A."/>
            <person name="Samejima M."/>
            <person name="Schmutz J."/>
            <person name="Slot J.C."/>
            <person name="St John F."/>
            <person name="Stenlid J."/>
            <person name="Sun H."/>
            <person name="Sun S."/>
            <person name="Syed K."/>
            <person name="Tsang A."/>
            <person name="Wiebenga A."/>
            <person name="Young D."/>
            <person name="Pisabarro A."/>
            <person name="Eastwood D.C."/>
            <person name="Martin F."/>
            <person name="Cullen D."/>
            <person name="Grigoriev I.V."/>
            <person name="Hibbett D.S."/>
        </authorList>
    </citation>
    <scope>NUCLEOTIDE SEQUENCE [LARGE SCALE GENOMIC DNA]</scope>
    <source>
        <strain evidence="4">RWD-64-598 SS2</strain>
    </source>
</reference>
<dbReference type="OrthoDB" id="2564568at2759"/>
<organism evidence="3 4">
    <name type="scientific">Coniophora puteana (strain RWD-64-598)</name>
    <name type="common">Brown rot fungus</name>
    <dbReference type="NCBI Taxonomy" id="741705"/>
    <lineage>
        <taxon>Eukaryota</taxon>
        <taxon>Fungi</taxon>
        <taxon>Dikarya</taxon>
        <taxon>Basidiomycota</taxon>
        <taxon>Agaricomycotina</taxon>
        <taxon>Agaricomycetes</taxon>
        <taxon>Agaricomycetidae</taxon>
        <taxon>Boletales</taxon>
        <taxon>Coniophorineae</taxon>
        <taxon>Coniophoraceae</taxon>
        <taxon>Coniophora</taxon>
    </lineage>
</organism>
<keyword evidence="2" id="KW-0732">Signal</keyword>
<dbReference type="OMA" id="QTIDCAK"/>
<comment type="caution">
    <text evidence="3">The sequence shown here is derived from an EMBL/GenBank/DDBJ whole genome shotgun (WGS) entry which is preliminary data.</text>
</comment>
<name>A0A5M3MQT5_CONPW</name>
<dbReference type="RefSeq" id="XP_007768763.1">
    <property type="nucleotide sequence ID" value="XM_007770573.1"/>
</dbReference>
<feature type="compositionally biased region" description="Low complexity" evidence="1">
    <location>
        <begin position="96"/>
        <end position="149"/>
    </location>
</feature>
<keyword evidence="4" id="KW-1185">Reference proteome</keyword>
<gene>
    <name evidence="3" type="ORF">CONPUDRAFT_90354</name>
</gene>
<feature type="signal peptide" evidence="2">
    <location>
        <begin position="1"/>
        <end position="19"/>
    </location>
</feature>
<dbReference type="GeneID" id="19211385"/>
<dbReference type="Proteomes" id="UP000053558">
    <property type="component" value="Unassembled WGS sequence"/>
</dbReference>
<evidence type="ECO:0000256" key="2">
    <source>
        <dbReference type="SAM" id="SignalP"/>
    </source>
</evidence>
<evidence type="ECO:0000313" key="3">
    <source>
        <dbReference type="EMBL" id="EIW81416.1"/>
    </source>
</evidence>
<dbReference type="EMBL" id="JH711578">
    <property type="protein sequence ID" value="EIW81416.1"/>
    <property type="molecule type" value="Genomic_DNA"/>
</dbReference>
<dbReference type="AlphaFoldDB" id="A0A5M3MQT5"/>
<evidence type="ECO:0008006" key="5">
    <source>
        <dbReference type="Google" id="ProtNLM"/>
    </source>
</evidence>
<feature type="region of interest" description="Disordered" evidence="1">
    <location>
        <begin position="95"/>
        <end position="149"/>
    </location>
</feature>
<proteinExistence type="predicted"/>